<feature type="compositionally biased region" description="Polar residues" evidence="1">
    <location>
        <begin position="19"/>
        <end position="32"/>
    </location>
</feature>
<evidence type="ECO:0000313" key="4">
    <source>
        <dbReference type="Proteomes" id="UP001320148"/>
    </source>
</evidence>
<dbReference type="Proteomes" id="UP001320148">
    <property type="component" value="Chromosome"/>
</dbReference>
<accession>A0ABM7PFA9</accession>
<keyword evidence="2" id="KW-0732">Signal</keyword>
<reference evidence="3 4" key="1">
    <citation type="submission" date="2021-02" db="EMBL/GenBank/DDBJ databases">
        <title>Complete genome of Desulfoluna sp. strain ASN36.</title>
        <authorList>
            <person name="Takahashi A."/>
            <person name="Kojima H."/>
            <person name="Fukui M."/>
        </authorList>
    </citation>
    <scope>NUCLEOTIDE SEQUENCE [LARGE SCALE GENOMIC DNA]</scope>
    <source>
        <strain evidence="3 4">ASN36</strain>
    </source>
</reference>
<feature type="chain" id="PRO_5046139119" description="LPP20 lipoprotein" evidence="2">
    <location>
        <begin position="22"/>
        <end position="374"/>
    </location>
</feature>
<keyword evidence="4" id="KW-1185">Reference proteome</keyword>
<sequence length="374" mass="40780">MKRLIPLIVATTLIVSGCVASSPSNTRSSSGDAQRERARQAFDELEGGPARPVPSNQPDHTPQPALRPEPTPAPTAAEPVPEFSESTHLIARGYGQTRPEAIRRAKAELSNIFESRIESDVSSITRATTDSMKGDALYKNVQSKIRVASSVELEGVEVGPVTKDGREYVADVALDRERAAQKWLTDMDRIGARIKVEENAARTSPGKLMKLKHLNTAMDLFIEREALVSRLRVIGRPGEGSGEKAFESIVEHLQEVKTNFRIGLKVDSQNGEDLSHKLAKELTEAGFLVGGSNTDHDVTLIVTLALSQVKTNDPNFKFMRATADVAIIDPTTGKMVGNLNENQREGHLTYEEAGVKATSKLSGKLSRKIVAYFN</sequence>
<feature type="compositionally biased region" description="Basic and acidic residues" evidence="1">
    <location>
        <begin position="33"/>
        <end position="42"/>
    </location>
</feature>
<evidence type="ECO:0000256" key="1">
    <source>
        <dbReference type="SAM" id="MobiDB-lite"/>
    </source>
</evidence>
<feature type="signal peptide" evidence="2">
    <location>
        <begin position="1"/>
        <end position="21"/>
    </location>
</feature>
<gene>
    <name evidence="3" type="ORF">DSLASN_18780</name>
</gene>
<dbReference type="RefSeq" id="WP_236892583.1">
    <property type="nucleotide sequence ID" value="NZ_AP024488.1"/>
</dbReference>
<dbReference type="EMBL" id="AP024488">
    <property type="protein sequence ID" value="BCS96246.1"/>
    <property type="molecule type" value="Genomic_DNA"/>
</dbReference>
<dbReference type="Gene3D" id="3.10.28.20">
    <property type="entry name" value="Acetamidase/Formamidase-like domains"/>
    <property type="match status" value="1"/>
</dbReference>
<feature type="region of interest" description="Disordered" evidence="1">
    <location>
        <begin position="19"/>
        <end position="82"/>
    </location>
</feature>
<evidence type="ECO:0008006" key="5">
    <source>
        <dbReference type="Google" id="ProtNLM"/>
    </source>
</evidence>
<organism evidence="3 4">
    <name type="scientific">Desulfoluna limicola</name>
    <dbReference type="NCBI Taxonomy" id="2810562"/>
    <lineage>
        <taxon>Bacteria</taxon>
        <taxon>Pseudomonadati</taxon>
        <taxon>Thermodesulfobacteriota</taxon>
        <taxon>Desulfobacteria</taxon>
        <taxon>Desulfobacterales</taxon>
        <taxon>Desulfolunaceae</taxon>
        <taxon>Desulfoluna</taxon>
    </lineage>
</organism>
<protein>
    <recommendedName>
        <fullName evidence="5">LPP20 lipoprotein</fullName>
    </recommendedName>
</protein>
<name>A0ABM7PFA9_9BACT</name>
<dbReference type="PROSITE" id="PS51257">
    <property type="entry name" value="PROKAR_LIPOPROTEIN"/>
    <property type="match status" value="1"/>
</dbReference>
<proteinExistence type="predicted"/>
<evidence type="ECO:0000313" key="3">
    <source>
        <dbReference type="EMBL" id="BCS96246.1"/>
    </source>
</evidence>
<evidence type="ECO:0000256" key="2">
    <source>
        <dbReference type="SAM" id="SignalP"/>
    </source>
</evidence>